<dbReference type="EC" id="1.8.4.10" evidence="9 14"/>
<dbReference type="GO" id="GO:0019379">
    <property type="term" value="P:sulfate assimilation, phosphoadenylyl sulfate reduction by phosphoadenylyl-sulfate reductase (thioredoxin)"/>
    <property type="evidence" value="ECO:0007669"/>
    <property type="project" value="UniProtKB-UniRule"/>
</dbReference>
<feature type="domain" description="Phosphoadenosine phosphosulphate reductase" evidence="15">
    <location>
        <begin position="30"/>
        <end position="203"/>
    </location>
</feature>
<keyword evidence="5 14" id="KW-0408">Iron</keyword>
<dbReference type="PANTHER" id="PTHR46482">
    <property type="entry name" value="5'-ADENYLYLSULFATE REDUCTASE 3, CHLOROPLASTIC"/>
    <property type="match status" value="1"/>
</dbReference>
<dbReference type="AlphaFoldDB" id="A0A8J6PCY6"/>
<dbReference type="GO" id="GO:0070814">
    <property type="term" value="P:hydrogen sulfide biosynthetic process"/>
    <property type="evidence" value="ECO:0007669"/>
    <property type="project" value="UniProtKB-UniRule"/>
</dbReference>
<dbReference type="InterPro" id="IPR004511">
    <property type="entry name" value="PAPS/APS_Rdtase"/>
</dbReference>
<evidence type="ECO:0000256" key="13">
    <source>
        <dbReference type="ARBA" id="ARBA00048441"/>
    </source>
</evidence>
<dbReference type="SUPFAM" id="SSF52402">
    <property type="entry name" value="Adenine nucleotide alpha hydrolases-like"/>
    <property type="match status" value="1"/>
</dbReference>
<feature type="binding site" evidence="14">
    <location>
        <position position="115"/>
    </location>
    <ligand>
        <name>[4Fe-4S] cluster</name>
        <dbReference type="ChEBI" id="CHEBI:49883"/>
    </ligand>
</feature>
<evidence type="ECO:0000256" key="12">
    <source>
        <dbReference type="ARBA" id="ARBA00032041"/>
    </source>
</evidence>
<evidence type="ECO:0000256" key="7">
    <source>
        <dbReference type="ARBA" id="ARBA00024298"/>
    </source>
</evidence>
<dbReference type="GO" id="GO:0005737">
    <property type="term" value="C:cytoplasm"/>
    <property type="evidence" value="ECO:0007669"/>
    <property type="project" value="UniProtKB-SubCell"/>
</dbReference>
<evidence type="ECO:0000256" key="14">
    <source>
        <dbReference type="HAMAP-Rule" id="MF_00063"/>
    </source>
</evidence>
<evidence type="ECO:0000256" key="1">
    <source>
        <dbReference type="ARBA" id="ARBA00009732"/>
    </source>
</evidence>
<feature type="binding site" evidence="14">
    <location>
        <position position="197"/>
    </location>
    <ligand>
        <name>[4Fe-4S] cluster</name>
        <dbReference type="ChEBI" id="CHEBI:49883"/>
    </ligand>
</feature>
<evidence type="ECO:0000259" key="15">
    <source>
        <dbReference type="Pfam" id="PF01507"/>
    </source>
</evidence>
<accession>A0A8J6PCY6</accession>
<dbReference type="GO" id="GO:0004604">
    <property type="term" value="F:phosphoadenylyl-sulfate reductase (thioredoxin) activity"/>
    <property type="evidence" value="ECO:0007669"/>
    <property type="project" value="UniProtKB-UniRule"/>
</dbReference>
<comment type="function">
    <text evidence="7 14">Catalyzes the formation of sulfite from adenosine 5'-phosphosulfate (APS) using thioredoxin as an electron donor.</text>
</comment>
<dbReference type="Pfam" id="PF01507">
    <property type="entry name" value="PAPS_reduct"/>
    <property type="match status" value="1"/>
</dbReference>
<evidence type="ECO:0000256" key="6">
    <source>
        <dbReference type="ARBA" id="ARBA00023014"/>
    </source>
</evidence>
<dbReference type="InterPro" id="IPR014729">
    <property type="entry name" value="Rossmann-like_a/b/a_fold"/>
</dbReference>
<comment type="similarity">
    <text evidence="1 14">Belongs to the PAPS reductase family. CysH subfamily.</text>
</comment>
<dbReference type="CDD" id="cd23945">
    <property type="entry name" value="PAPS_reductase"/>
    <property type="match status" value="1"/>
</dbReference>
<dbReference type="GO" id="GO:0051539">
    <property type="term" value="F:4 iron, 4 sulfur cluster binding"/>
    <property type="evidence" value="ECO:0007669"/>
    <property type="project" value="UniProtKB-UniRule"/>
</dbReference>
<gene>
    <name evidence="14" type="primary">cysH</name>
    <name evidence="16" type="ORF">H9Y05_09715</name>
</gene>
<dbReference type="Proteomes" id="UP000652681">
    <property type="component" value="Unassembled WGS sequence"/>
</dbReference>
<feature type="binding site" evidence="14">
    <location>
        <position position="200"/>
    </location>
    <ligand>
        <name>[4Fe-4S] cluster</name>
        <dbReference type="ChEBI" id="CHEBI:49883"/>
    </ligand>
</feature>
<dbReference type="InterPro" id="IPR002500">
    <property type="entry name" value="PAPS_reduct_dom"/>
</dbReference>
<comment type="cofactor">
    <cofactor evidence="14">
        <name>[4Fe-4S] cluster</name>
        <dbReference type="ChEBI" id="CHEBI:49883"/>
    </cofactor>
    <text evidence="14">Binds 1 [4Fe-4S] cluster per subunit.</text>
</comment>
<evidence type="ECO:0000256" key="11">
    <source>
        <dbReference type="ARBA" id="ARBA00030894"/>
    </source>
</evidence>
<comment type="catalytic activity">
    <reaction evidence="13 14">
        <text>[thioredoxin]-disulfide + sulfite + AMP + 2 H(+) = adenosine 5'-phosphosulfate + [thioredoxin]-dithiol</text>
        <dbReference type="Rhea" id="RHEA:21976"/>
        <dbReference type="Rhea" id="RHEA-COMP:10698"/>
        <dbReference type="Rhea" id="RHEA-COMP:10700"/>
        <dbReference type="ChEBI" id="CHEBI:15378"/>
        <dbReference type="ChEBI" id="CHEBI:17359"/>
        <dbReference type="ChEBI" id="CHEBI:29950"/>
        <dbReference type="ChEBI" id="CHEBI:50058"/>
        <dbReference type="ChEBI" id="CHEBI:58243"/>
        <dbReference type="ChEBI" id="CHEBI:456215"/>
        <dbReference type="EC" id="1.8.4.10"/>
    </reaction>
</comment>
<dbReference type="NCBIfam" id="TIGR02055">
    <property type="entry name" value="APS_reductase"/>
    <property type="match status" value="1"/>
</dbReference>
<dbReference type="NCBIfam" id="NF002537">
    <property type="entry name" value="PRK02090.1"/>
    <property type="match status" value="1"/>
</dbReference>
<evidence type="ECO:0000313" key="17">
    <source>
        <dbReference type="Proteomes" id="UP000652681"/>
    </source>
</evidence>
<feature type="active site" description="Nucleophile; cysteine thiosulfonate intermediate" evidence="14">
    <location>
        <position position="225"/>
    </location>
</feature>
<dbReference type="EMBL" id="JACVEL010000005">
    <property type="protein sequence ID" value="MBC9812747.1"/>
    <property type="molecule type" value="Genomic_DNA"/>
</dbReference>
<dbReference type="GO" id="GO:0019344">
    <property type="term" value="P:cysteine biosynthetic process"/>
    <property type="evidence" value="ECO:0007669"/>
    <property type="project" value="InterPro"/>
</dbReference>
<comment type="caution">
    <text evidence="16">The sequence shown here is derived from an EMBL/GenBank/DDBJ whole genome shotgun (WGS) entry which is preliminary data.</text>
</comment>
<sequence>MKPDFFEHINTENITNLLTEMTETPGVAAAFSTSMSLEDQVITDVIFKNNLPIRVFTLDTGRLFNESYSVLSSTRNHYGKEIETYYPDAEALQELITTKGPNLFYESVENRKSCCHIRKVEPLNRALSGVNVWITGLRAEHSDNRTGLSVFEWDASRQLTKVNPLIYWTTEDVRSYIRNNHVPYNTLQDKGFISLGCQPCTRAVKEGEPFRAGRWWWEDHSKKECGLHT</sequence>
<evidence type="ECO:0000256" key="8">
    <source>
        <dbReference type="ARBA" id="ARBA00024327"/>
    </source>
</evidence>
<keyword evidence="4 14" id="KW-0560">Oxidoreductase</keyword>
<reference evidence="16" key="1">
    <citation type="submission" date="2020-09" db="EMBL/GenBank/DDBJ databases">
        <title>Taishania pollutisoli gen. nov., sp. nov., Isolated from Tetrabromobisphenol A-Contaminated Soil.</title>
        <authorList>
            <person name="Chen Q."/>
        </authorList>
    </citation>
    <scope>NUCLEOTIDE SEQUENCE</scope>
    <source>
        <strain evidence="16">CZZ-1</strain>
    </source>
</reference>
<comment type="subcellular location">
    <subcellularLocation>
        <location evidence="14">Cytoplasm</location>
    </subcellularLocation>
</comment>
<protein>
    <recommendedName>
        <fullName evidence="10 14">Adenosine 5'-phosphosulfate reductase</fullName>
        <shortName evidence="14">APS reductase</shortName>
        <ecNumber evidence="9 14">1.8.4.10</ecNumber>
    </recommendedName>
    <alternativeName>
        <fullName evidence="12 14">5'-adenylylsulfate reductase</fullName>
    </alternativeName>
    <alternativeName>
        <fullName evidence="11 14">Thioredoxin-dependent 5'-adenylylsulfate reductase</fullName>
    </alternativeName>
</protein>
<dbReference type="GO" id="GO:0046872">
    <property type="term" value="F:metal ion binding"/>
    <property type="evidence" value="ECO:0007669"/>
    <property type="project" value="UniProtKB-KW"/>
</dbReference>
<dbReference type="InterPro" id="IPR011798">
    <property type="entry name" value="APS_reductase"/>
</dbReference>
<keyword evidence="6 14" id="KW-0411">Iron-sulfur</keyword>
<evidence type="ECO:0000256" key="4">
    <source>
        <dbReference type="ARBA" id="ARBA00023002"/>
    </source>
</evidence>
<keyword evidence="2 14" id="KW-0963">Cytoplasm</keyword>
<evidence type="ECO:0000256" key="9">
    <source>
        <dbReference type="ARBA" id="ARBA00024386"/>
    </source>
</evidence>
<dbReference type="PANTHER" id="PTHR46482:SF9">
    <property type="entry name" value="5'-ADENYLYLSULFATE REDUCTASE 1, CHLOROPLASTIC"/>
    <property type="match status" value="1"/>
</dbReference>
<dbReference type="GO" id="GO:0043866">
    <property type="term" value="F:adenylyl-sulfate reductase (thioredoxin) activity"/>
    <property type="evidence" value="ECO:0007669"/>
    <property type="project" value="UniProtKB-EC"/>
</dbReference>
<evidence type="ECO:0000256" key="5">
    <source>
        <dbReference type="ARBA" id="ARBA00023004"/>
    </source>
</evidence>
<keyword evidence="17" id="KW-1185">Reference proteome</keyword>
<dbReference type="HAMAP" id="MF_00063">
    <property type="entry name" value="CysH"/>
    <property type="match status" value="1"/>
</dbReference>
<keyword evidence="3 14" id="KW-0479">Metal-binding</keyword>
<evidence type="ECO:0000256" key="3">
    <source>
        <dbReference type="ARBA" id="ARBA00022723"/>
    </source>
</evidence>
<dbReference type="PIRSF" id="PIRSF000857">
    <property type="entry name" value="PAPS_reductase"/>
    <property type="match status" value="1"/>
</dbReference>
<evidence type="ECO:0000256" key="10">
    <source>
        <dbReference type="ARBA" id="ARBA00029514"/>
    </source>
</evidence>
<feature type="binding site" evidence="14">
    <location>
        <position position="114"/>
    </location>
    <ligand>
        <name>[4Fe-4S] cluster</name>
        <dbReference type="ChEBI" id="CHEBI:49883"/>
    </ligand>
</feature>
<dbReference type="RefSeq" id="WP_216714162.1">
    <property type="nucleotide sequence ID" value="NZ_JACVEL010000005.1"/>
</dbReference>
<name>A0A8J6PCY6_9FLAO</name>
<proteinExistence type="inferred from homology"/>
<evidence type="ECO:0000256" key="2">
    <source>
        <dbReference type="ARBA" id="ARBA00022490"/>
    </source>
</evidence>
<dbReference type="Gene3D" id="3.40.50.620">
    <property type="entry name" value="HUPs"/>
    <property type="match status" value="1"/>
</dbReference>
<evidence type="ECO:0000313" key="16">
    <source>
        <dbReference type="EMBL" id="MBC9812747.1"/>
    </source>
</evidence>
<comment type="pathway">
    <text evidence="8 14">Sulfur metabolism; hydrogen sulfide biosynthesis; sulfite from sulfate.</text>
</comment>
<organism evidence="16 17">
    <name type="scientific">Taishania pollutisoli</name>
    <dbReference type="NCBI Taxonomy" id="2766479"/>
    <lineage>
        <taxon>Bacteria</taxon>
        <taxon>Pseudomonadati</taxon>
        <taxon>Bacteroidota</taxon>
        <taxon>Flavobacteriia</taxon>
        <taxon>Flavobacteriales</taxon>
        <taxon>Crocinitomicaceae</taxon>
        <taxon>Taishania</taxon>
    </lineage>
</organism>